<comment type="caution">
    <text evidence="6">The sequence shown here is derived from an EMBL/GenBank/DDBJ whole genome shotgun (WGS) entry which is preliminary data.</text>
</comment>
<feature type="DNA-binding region" description="H-T-H motif" evidence="4">
    <location>
        <begin position="32"/>
        <end position="51"/>
    </location>
</feature>
<dbReference type="EMBL" id="JBHRTS010000001">
    <property type="protein sequence ID" value="MFC3192877.1"/>
    <property type="molecule type" value="Genomic_DNA"/>
</dbReference>
<dbReference type="Proteomes" id="UP001595533">
    <property type="component" value="Unassembled WGS sequence"/>
</dbReference>
<sequence length="199" mass="21917">MPYSKAHKNQVRKQITETARILFNRFGYEKVTIDQVMQQAGLTRGGFYNHFRSKEELFKEAVDGFLMGRGAQWRAGAGIDMSRLDQQAARQMIDSYLSKSHLDDLDGQCPMIALPSDVARSQPEVKAAYQKLLEGMVFLFESSLSQQVMTAGGGSPRNKALSLAALCVGGMILARTLPDSELAEEVQLAAHQMASDLTA</sequence>
<evidence type="ECO:0000256" key="1">
    <source>
        <dbReference type="ARBA" id="ARBA00023015"/>
    </source>
</evidence>
<protein>
    <submittedName>
        <fullName evidence="6">TetR/AcrR family transcriptional regulator</fullName>
    </submittedName>
</protein>
<name>A0ABV7J705_9GAMM</name>
<dbReference type="InterPro" id="IPR001647">
    <property type="entry name" value="HTH_TetR"/>
</dbReference>
<dbReference type="InterPro" id="IPR009057">
    <property type="entry name" value="Homeodomain-like_sf"/>
</dbReference>
<organism evidence="6 7">
    <name type="scientific">Marinicella sediminis</name>
    <dbReference type="NCBI Taxonomy" id="1792834"/>
    <lineage>
        <taxon>Bacteria</taxon>
        <taxon>Pseudomonadati</taxon>
        <taxon>Pseudomonadota</taxon>
        <taxon>Gammaproteobacteria</taxon>
        <taxon>Lysobacterales</taxon>
        <taxon>Marinicellaceae</taxon>
        <taxon>Marinicella</taxon>
    </lineage>
</organism>
<keyword evidence="1" id="KW-0805">Transcription regulation</keyword>
<dbReference type="SUPFAM" id="SSF48498">
    <property type="entry name" value="Tetracyclin repressor-like, C-terminal domain"/>
    <property type="match status" value="1"/>
</dbReference>
<dbReference type="PROSITE" id="PS01081">
    <property type="entry name" value="HTH_TETR_1"/>
    <property type="match status" value="1"/>
</dbReference>
<dbReference type="PANTHER" id="PTHR47506:SF7">
    <property type="entry name" value="TRANSCRIPTIONAL REGULATORY PROTEIN"/>
    <property type="match status" value="1"/>
</dbReference>
<reference evidence="7" key="1">
    <citation type="journal article" date="2019" name="Int. J. Syst. Evol. Microbiol.">
        <title>The Global Catalogue of Microorganisms (GCM) 10K type strain sequencing project: providing services to taxonomists for standard genome sequencing and annotation.</title>
        <authorList>
            <consortium name="The Broad Institute Genomics Platform"/>
            <consortium name="The Broad Institute Genome Sequencing Center for Infectious Disease"/>
            <person name="Wu L."/>
            <person name="Ma J."/>
        </authorList>
    </citation>
    <scope>NUCLEOTIDE SEQUENCE [LARGE SCALE GENOMIC DNA]</scope>
    <source>
        <strain evidence="7">KCTC 42953</strain>
    </source>
</reference>
<evidence type="ECO:0000259" key="5">
    <source>
        <dbReference type="PROSITE" id="PS50977"/>
    </source>
</evidence>
<keyword evidence="7" id="KW-1185">Reference proteome</keyword>
<dbReference type="Gene3D" id="1.10.357.10">
    <property type="entry name" value="Tetracycline Repressor, domain 2"/>
    <property type="match status" value="1"/>
</dbReference>
<dbReference type="RefSeq" id="WP_077409543.1">
    <property type="nucleotide sequence ID" value="NZ_JBHRTS010000001.1"/>
</dbReference>
<proteinExistence type="predicted"/>
<gene>
    <name evidence="6" type="ORF">ACFODZ_01360</name>
</gene>
<evidence type="ECO:0000256" key="4">
    <source>
        <dbReference type="PROSITE-ProRule" id="PRU00335"/>
    </source>
</evidence>
<accession>A0ABV7J705</accession>
<dbReference type="SUPFAM" id="SSF46689">
    <property type="entry name" value="Homeodomain-like"/>
    <property type="match status" value="1"/>
</dbReference>
<keyword evidence="3" id="KW-0804">Transcription</keyword>
<evidence type="ECO:0000313" key="6">
    <source>
        <dbReference type="EMBL" id="MFC3192877.1"/>
    </source>
</evidence>
<dbReference type="InterPro" id="IPR036271">
    <property type="entry name" value="Tet_transcr_reg_TetR-rel_C_sf"/>
</dbReference>
<dbReference type="PRINTS" id="PR00455">
    <property type="entry name" value="HTHTETR"/>
</dbReference>
<dbReference type="PANTHER" id="PTHR47506">
    <property type="entry name" value="TRANSCRIPTIONAL REGULATORY PROTEIN"/>
    <property type="match status" value="1"/>
</dbReference>
<evidence type="ECO:0000256" key="3">
    <source>
        <dbReference type="ARBA" id="ARBA00023163"/>
    </source>
</evidence>
<dbReference type="PROSITE" id="PS50977">
    <property type="entry name" value="HTH_TETR_2"/>
    <property type="match status" value="1"/>
</dbReference>
<dbReference type="Gene3D" id="1.10.10.60">
    <property type="entry name" value="Homeodomain-like"/>
    <property type="match status" value="1"/>
</dbReference>
<evidence type="ECO:0000313" key="7">
    <source>
        <dbReference type="Proteomes" id="UP001595533"/>
    </source>
</evidence>
<feature type="domain" description="HTH tetR-type" evidence="5">
    <location>
        <begin position="9"/>
        <end position="69"/>
    </location>
</feature>
<dbReference type="Pfam" id="PF00440">
    <property type="entry name" value="TetR_N"/>
    <property type="match status" value="1"/>
</dbReference>
<dbReference type="InterPro" id="IPR023772">
    <property type="entry name" value="DNA-bd_HTH_TetR-type_CS"/>
</dbReference>
<keyword evidence="2 4" id="KW-0238">DNA-binding</keyword>
<evidence type="ECO:0000256" key="2">
    <source>
        <dbReference type="ARBA" id="ARBA00023125"/>
    </source>
</evidence>